<comment type="caution">
    <text evidence="2">The sequence shown here is derived from an EMBL/GenBank/DDBJ whole genome shotgun (WGS) entry which is preliminary data.</text>
</comment>
<dbReference type="InterPro" id="IPR016187">
    <property type="entry name" value="CTDL_fold"/>
</dbReference>
<reference evidence="2" key="1">
    <citation type="journal article" date="2023" name="G3 (Bethesda)">
        <title>A reference genome for the long-term kleptoplast-retaining sea slug Elysia crispata morphotype clarki.</title>
        <authorList>
            <person name="Eastman K.E."/>
            <person name="Pendleton A.L."/>
            <person name="Shaikh M.A."/>
            <person name="Suttiyut T."/>
            <person name="Ogas R."/>
            <person name="Tomko P."/>
            <person name="Gavelis G."/>
            <person name="Widhalm J.R."/>
            <person name="Wisecaver J.H."/>
        </authorList>
    </citation>
    <scope>NUCLEOTIDE SEQUENCE</scope>
    <source>
        <strain evidence="2">ECLA1</strain>
    </source>
</reference>
<dbReference type="InterPro" id="IPR016186">
    <property type="entry name" value="C-type_lectin-like/link_sf"/>
</dbReference>
<dbReference type="Gene3D" id="3.10.100.10">
    <property type="entry name" value="Mannose-Binding Protein A, subunit A"/>
    <property type="match status" value="1"/>
</dbReference>
<evidence type="ECO:0000313" key="2">
    <source>
        <dbReference type="EMBL" id="KAK3720257.1"/>
    </source>
</evidence>
<sequence>MTDTLSILYVGREKAFRLIMCSPDKDLAVWNVKDCGRPFRFICYVPVLVCPPGGVVLMSSGICIKFQNEVVETEADADAICRASGGSLKIALNATTHQLTFASHQAINPQYWTEFNEIINLRETFHPQFQVDEIDDCVLTNFGGSFGWKEEACNQNRSFICEYLPEESVSSENIFHFITVIYSPSKKDGDANADLPFNSMLPTITAIVLALAILGMIAAIL</sequence>
<evidence type="ECO:0000256" key="1">
    <source>
        <dbReference type="SAM" id="Phobius"/>
    </source>
</evidence>
<evidence type="ECO:0008006" key="4">
    <source>
        <dbReference type="Google" id="ProtNLM"/>
    </source>
</evidence>
<dbReference type="CDD" id="cd00037">
    <property type="entry name" value="CLECT"/>
    <property type="match status" value="1"/>
</dbReference>
<dbReference type="SUPFAM" id="SSF56436">
    <property type="entry name" value="C-type lectin-like"/>
    <property type="match status" value="1"/>
</dbReference>
<feature type="transmembrane region" description="Helical" evidence="1">
    <location>
        <begin position="200"/>
        <end position="220"/>
    </location>
</feature>
<organism evidence="2 3">
    <name type="scientific">Elysia crispata</name>
    <name type="common">lettuce slug</name>
    <dbReference type="NCBI Taxonomy" id="231223"/>
    <lineage>
        <taxon>Eukaryota</taxon>
        <taxon>Metazoa</taxon>
        <taxon>Spiralia</taxon>
        <taxon>Lophotrochozoa</taxon>
        <taxon>Mollusca</taxon>
        <taxon>Gastropoda</taxon>
        <taxon>Heterobranchia</taxon>
        <taxon>Euthyneura</taxon>
        <taxon>Panpulmonata</taxon>
        <taxon>Sacoglossa</taxon>
        <taxon>Placobranchoidea</taxon>
        <taxon>Plakobranchidae</taxon>
        <taxon>Elysia</taxon>
    </lineage>
</organism>
<gene>
    <name evidence="2" type="ORF">RRG08_007879</name>
</gene>
<keyword evidence="1" id="KW-0812">Transmembrane</keyword>
<keyword evidence="3" id="KW-1185">Reference proteome</keyword>
<evidence type="ECO:0000313" key="3">
    <source>
        <dbReference type="Proteomes" id="UP001283361"/>
    </source>
</evidence>
<dbReference type="Proteomes" id="UP001283361">
    <property type="component" value="Unassembled WGS sequence"/>
</dbReference>
<keyword evidence="1" id="KW-0472">Membrane</keyword>
<dbReference type="AlphaFoldDB" id="A0AAE0XW54"/>
<protein>
    <recommendedName>
        <fullName evidence="4">C-type lectin domain-containing protein</fullName>
    </recommendedName>
</protein>
<name>A0AAE0XW54_9GAST</name>
<keyword evidence="1" id="KW-1133">Transmembrane helix</keyword>
<proteinExistence type="predicted"/>
<dbReference type="EMBL" id="JAWDGP010007407">
    <property type="protein sequence ID" value="KAK3720257.1"/>
    <property type="molecule type" value="Genomic_DNA"/>
</dbReference>
<accession>A0AAE0XW54</accession>